<accession>A0A6A5HI44</accession>
<dbReference type="RefSeq" id="XP_053589743.1">
    <property type="nucleotide sequence ID" value="XM_053725549.1"/>
</dbReference>
<feature type="chain" id="PRO_5025685231" evidence="1">
    <location>
        <begin position="32"/>
        <end position="202"/>
    </location>
</feature>
<keyword evidence="1" id="KW-0732">Signal</keyword>
<dbReference type="Proteomes" id="UP000483820">
    <property type="component" value="Chromosome II"/>
</dbReference>
<evidence type="ECO:0000313" key="3">
    <source>
        <dbReference type="Proteomes" id="UP000483820"/>
    </source>
</evidence>
<dbReference type="EMBL" id="WUAV01000002">
    <property type="protein sequence ID" value="KAF1766314.1"/>
    <property type="molecule type" value="Genomic_DNA"/>
</dbReference>
<reference evidence="2 3" key="1">
    <citation type="submission" date="2019-12" db="EMBL/GenBank/DDBJ databases">
        <title>Chromosome-level assembly of the Caenorhabditis remanei genome.</title>
        <authorList>
            <person name="Teterina A.A."/>
            <person name="Willis J.H."/>
            <person name="Phillips P.C."/>
        </authorList>
    </citation>
    <scope>NUCLEOTIDE SEQUENCE [LARGE SCALE GENOMIC DNA]</scope>
    <source>
        <strain evidence="2 3">PX506</strain>
        <tissue evidence="2">Whole organism</tissue>
    </source>
</reference>
<proteinExistence type="predicted"/>
<dbReference type="CTD" id="78774174"/>
<dbReference type="AlphaFoldDB" id="A0A6A5HI44"/>
<evidence type="ECO:0000313" key="2">
    <source>
        <dbReference type="EMBL" id="KAF1766314.1"/>
    </source>
</evidence>
<dbReference type="GeneID" id="78774174"/>
<feature type="signal peptide" evidence="1">
    <location>
        <begin position="1"/>
        <end position="31"/>
    </location>
</feature>
<comment type="caution">
    <text evidence="2">The sequence shown here is derived from an EMBL/GenBank/DDBJ whole genome shotgun (WGS) entry which is preliminary data.</text>
</comment>
<name>A0A6A5HI44_CAERE</name>
<gene>
    <name evidence="2" type="ORF">GCK72_006270</name>
</gene>
<dbReference type="KEGG" id="crq:GCK72_006270"/>
<protein>
    <submittedName>
        <fullName evidence="2">Uncharacterized protein</fullName>
    </submittedName>
</protein>
<evidence type="ECO:0000256" key="1">
    <source>
        <dbReference type="SAM" id="SignalP"/>
    </source>
</evidence>
<organism evidence="2 3">
    <name type="scientific">Caenorhabditis remanei</name>
    <name type="common">Caenorhabditis vulgaris</name>
    <dbReference type="NCBI Taxonomy" id="31234"/>
    <lineage>
        <taxon>Eukaryota</taxon>
        <taxon>Metazoa</taxon>
        <taxon>Ecdysozoa</taxon>
        <taxon>Nematoda</taxon>
        <taxon>Chromadorea</taxon>
        <taxon>Rhabditida</taxon>
        <taxon>Rhabditina</taxon>
        <taxon>Rhabditomorpha</taxon>
        <taxon>Rhabditoidea</taxon>
        <taxon>Rhabditidae</taxon>
        <taxon>Peloderinae</taxon>
        <taxon>Caenorhabditis</taxon>
    </lineage>
</organism>
<sequence length="202" mass="23576">MHFSTTSFIPSASRMLPTLVLFSILLYFTSGSDWNDSKVTEIIRYDGRKIPFENRQQVFYYVNISNPSVEIRVKCAHCNAERCRPLPFCYSIKYSEETRSTGDYCADEAEMFSLVGAQLDATTSSQRKRRRLHESCLPSINDHTINYCVCQTFDDDASSREYDALRRIRIWRYQSLIFHDEIQKEGVECRSITMILLVTISW</sequence>